<sequence>MFFIKTRTIFQLIQDTCFIRKKILTKFHEDGTINVAFRVKNAPPPCGHFHEDRTINMGSRVLTTKNAPPPGGNVFQPIGTIFEPLEDIISTNVQRKFHENKIINVASRMLTRQLLTTHNARGTKGDPTSTMCQGDRKISH</sequence>
<reference evidence="2" key="2">
    <citation type="submission" date="2020-11" db="EMBL/GenBank/DDBJ databases">
        <authorList>
            <person name="McCartney M.A."/>
            <person name="Auch B."/>
            <person name="Kono T."/>
            <person name="Mallez S."/>
            <person name="Becker A."/>
            <person name="Gohl D.M."/>
            <person name="Silverstein K.A.T."/>
            <person name="Koren S."/>
            <person name="Bechman K.B."/>
            <person name="Herman A."/>
            <person name="Abrahante J.E."/>
            <person name="Garbe J."/>
        </authorList>
    </citation>
    <scope>NUCLEOTIDE SEQUENCE</scope>
    <source>
        <strain evidence="2">Duluth1</strain>
        <tissue evidence="2">Whole animal</tissue>
    </source>
</reference>
<keyword evidence="3" id="KW-1185">Reference proteome</keyword>
<name>A0A9D4R3N0_DREPO</name>
<reference evidence="2" key="1">
    <citation type="journal article" date="2019" name="bioRxiv">
        <title>The Genome of the Zebra Mussel, Dreissena polymorpha: A Resource for Invasive Species Research.</title>
        <authorList>
            <person name="McCartney M.A."/>
            <person name="Auch B."/>
            <person name="Kono T."/>
            <person name="Mallez S."/>
            <person name="Zhang Y."/>
            <person name="Obille A."/>
            <person name="Becker A."/>
            <person name="Abrahante J.E."/>
            <person name="Garbe J."/>
            <person name="Badalamenti J.P."/>
            <person name="Herman A."/>
            <person name="Mangelson H."/>
            <person name="Liachko I."/>
            <person name="Sullivan S."/>
            <person name="Sone E.D."/>
            <person name="Koren S."/>
            <person name="Silverstein K.A.T."/>
            <person name="Beckman K.B."/>
            <person name="Gohl D.M."/>
        </authorList>
    </citation>
    <scope>NUCLEOTIDE SEQUENCE</scope>
    <source>
        <strain evidence="2">Duluth1</strain>
        <tissue evidence="2">Whole animal</tissue>
    </source>
</reference>
<dbReference type="EMBL" id="JAIWYP010000003">
    <property type="protein sequence ID" value="KAH3853891.1"/>
    <property type="molecule type" value="Genomic_DNA"/>
</dbReference>
<dbReference type="AlphaFoldDB" id="A0A9D4R3N0"/>
<protein>
    <submittedName>
        <fullName evidence="2">Uncharacterized protein</fullName>
    </submittedName>
</protein>
<proteinExistence type="predicted"/>
<evidence type="ECO:0000313" key="3">
    <source>
        <dbReference type="Proteomes" id="UP000828390"/>
    </source>
</evidence>
<evidence type="ECO:0000313" key="2">
    <source>
        <dbReference type="EMBL" id="KAH3853891.1"/>
    </source>
</evidence>
<feature type="compositionally biased region" description="Polar residues" evidence="1">
    <location>
        <begin position="117"/>
        <end position="132"/>
    </location>
</feature>
<evidence type="ECO:0000256" key="1">
    <source>
        <dbReference type="SAM" id="MobiDB-lite"/>
    </source>
</evidence>
<gene>
    <name evidence="2" type="ORF">DPMN_096426</name>
</gene>
<dbReference type="Proteomes" id="UP000828390">
    <property type="component" value="Unassembled WGS sequence"/>
</dbReference>
<accession>A0A9D4R3N0</accession>
<feature type="region of interest" description="Disordered" evidence="1">
    <location>
        <begin position="117"/>
        <end position="140"/>
    </location>
</feature>
<organism evidence="2 3">
    <name type="scientific">Dreissena polymorpha</name>
    <name type="common">Zebra mussel</name>
    <name type="synonym">Mytilus polymorpha</name>
    <dbReference type="NCBI Taxonomy" id="45954"/>
    <lineage>
        <taxon>Eukaryota</taxon>
        <taxon>Metazoa</taxon>
        <taxon>Spiralia</taxon>
        <taxon>Lophotrochozoa</taxon>
        <taxon>Mollusca</taxon>
        <taxon>Bivalvia</taxon>
        <taxon>Autobranchia</taxon>
        <taxon>Heteroconchia</taxon>
        <taxon>Euheterodonta</taxon>
        <taxon>Imparidentia</taxon>
        <taxon>Neoheterodontei</taxon>
        <taxon>Myida</taxon>
        <taxon>Dreissenoidea</taxon>
        <taxon>Dreissenidae</taxon>
        <taxon>Dreissena</taxon>
    </lineage>
</organism>
<comment type="caution">
    <text evidence="2">The sequence shown here is derived from an EMBL/GenBank/DDBJ whole genome shotgun (WGS) entry which is preliminary data.</text>
</comment>